<feature type="compositionally biased region" description="Acidic residues" evidence="1">
    <location>
        <begin position="26"/>
        <end position="43"/>
    </location>
</feature>
<sequence length="79" mass="9377">MILWQIRHRLQLPKRTCNRQSAPQEAEIDLSSSEDEEEEEVDMDDILDNLEREEIEEDVASIDVDVVVDDNSVMWREYL</sequence>
<dbReference type="EMBL" id="JASPKY010000581">
    <property type="protein sequence ID" value="KAK9692469.1"/>
    <property type="molecule type" value="Genomic_DNA"/>
</dbReference>
<reference evidence="2 3" key="1">
    <citation type="journal article" date="2024" name="BMC Genomics">
        <title>De novo assembly and annotation of Popillia japonica's genome with initial clues to its potential as an invasive pest.</title>
        <authorList>
            <person name="Cucini C."/>
            <person name="Boschi S."/>
            <person name="Funari R."/>
            <person name="Cardaioli E."/>
            <person name="Iannotti N."/>
            <person name="Marturano G."/>
            <person name="Paoli F."/>
            <person name="Bruttini M."/>
            <person name="Carapelli A."/>
            <person name="Frati F."/>
            <person name="Nardi F."/>
        </authorList>
    </citation>
    <scope>NUCLEOTIDE SEQUENCE [LARGE SCALE GENOMIC DNA]</scope>
    <source>
        <strain evidence="2">DMR45628</strain>
    </source>
</reference>
<keyword evidence="3" id="KW-1185">Reference proteome</keyword>
<dbReference type="AlphaFoldDB" id="A0AAW1IR04"/>
<accession>A0AAW1IR04</accession>
<evidence type="ECO:0000313" key="3">
    <source>
        <dbReference type="Proteomes" id="UP001458880"/>
    </source>
</evidence>
<evidence type="ECO:0000256" key="1">
    <source>
        <dbReference type="SAM" id="MobiDB-lite"/>
    </source>
</evidence>
<proteinExistence type="predicted"/>
<feature type="region of interest" description="Disordered" evidence="1">
    <location>
        <begin position="17"/>
        <end position="43"/>
    </location>
</feature>
<evidence type="ECO:0000313" key="2">
    <source>
        <dbReference type="EMBL" id="KAK9692469.1"/>
    </source>
</evidence>
<name>A0AAW1IR04_POPJA</name>
<organism evidence="2 3">
    <name type="scientific">Popillia japonica</name>
    <name type="common">Japanese beetle</name>
    <dbReference type="NCBI Taxonomy" id="7064"/>
    <lineage>
        <taxon>Eukaryota</taxon>
        <taxon>Metazoa</taxon>
        <taxon>Ecdysozoa</taxon>
        <taxon>Arthropoda</taxon>
        <taxon>Hexapoda</taxon>
        <taxon>Insecta</taxon>
        <taxon>Pterygota</taxon>
        <taxon>Neoptera</taxon>
        <taxon>Endopterygota</taxon>
        <taxon>Coleoptera</taxon>
        <taxon>Polyphaga</taxon>
        <taxon>Scarabaeiformia</taxon>
        <taxon>Scarabaeidae</taxon>
        <taxon>Rutelinae</taxon>
        <taxon>Popillia</taxon>
    </lineage>
</organism>
<comment type="caution">
    <text evidence="2">The sequence shown here is derived from an EMBL/GenBank/DDBJ whole genome shotgun (WGS) entry which is preliminary data.</text>
</comment>
<dbReference type="Proteomes" id="UP001458880">
    <property type="component" value="Unassembled WGS sequence"/>
</dbReference>
<gene>
    <name evidence="2" type="ORF">QE152_g35162</name>
</gene>
<protein>
    <submittedName>
        <fullName evidence="2">Uncharacterized protein</fullName>
    </submittedName>
</protein>